<protein>
    <submittedName>
        <fullName evidence="7">ABC transporter permease</fullName>
    </submittedName>
</protein>
<evidence type="ECO:0000256" key="3">
    <source>
        <dbReference type="ARBA" id="ARBA00022692"/>
    </source>
</evidence>
<dbReference type="RefSeq" id="WP_113696088.1">
    <property type="nucleotide sequence ID" value="NZ_CP015163.1"/>
</dbReference>
<dbReference type="CDD" id="cd06580">
    <property type="entry name" value="TM_PBP1_transp_TpRbsC_like"/>
    <property type="match status" value="1"/>
</dbReference>
<sequence>MKPPRRWAIVFALLAAFVLGTLILAGTGADPISAYTAIITGAFGPDGFPGTLEYAVPVVGMAVALAVPLRAGMVNLGGEGQLVLGAITGTVLGLTSPLPAVPTVILALLGGALAGAAYAALAAFFENRLGVPLLVSTLLLSYPAMSFASYLVRFPLADAGSSLPQSERLPDGVALEVTGTGLALVAATALAYVVIDARAPIGYEIRMTGLGARFAAYAGISRPRLTLRVLATSGGLAGLVGAIMVLGFPHRFIDGALITPTYTWIGLLAALLAGANPLGTVVAAFFFAALTNGGFEAERVTQAPRELTAVLQAVIIIFLASATGLLNRRKAGVR</sequence>
<dbReference type="OrthoDB" id="9809785at2"/>
<keyword evidence="4 6" id="KW-1133">Transmembrane helix</keyword>
<evidence type="ECO:0000256" key="1">
    <source>
        <dbReference type="ARBA" id="ARBA00004651"/>
    </source>
</evidence>
<keyword evidence="5 6" id="KW-0472">Membrane</keyword>
<comment type="subcellular location">
    <subcellularLocation>
        <location evidence="1">Cell membrane</location>
        <topology evidence="1">Multi-pass membrane protein</topology>
    </subcellularLocation>
</comment>
<evidence type="ECO:0000256" key="4">
    <source>
        <dbReference type="ARBA" id="ARBA00022989"/>
    </source>
</evidence>
<feature type="transmembrane region" description="Helical" evidence="6">
    <location>
        <begin position="81"/>
        <end position="98"/>
    </location>
</feature>
<dbReference type="PANTHER" id="PTHR47089">
    <property type="entry name" value="ABC TRANSPORTER, PERMEASE PROTEIN"/>
    <property type="match status" value="1"/>
</dbReference>
<evidence type="ECO:0000256" key="6">
    <source>
        <dbReference type="SAM" id="Phobius"/>
    </source>
</evidence>
<keyword evidence="3 6" id="KW-0812">Transmembrane</keyword>
<dbReference type="AlphaFoldDB" id="A0A344LG54"/>
<feature type="transmembrane region" description="Helical" evidence="6">
    <location>
        <begin position="104"/>
        <end position="124"/>
    </location>
</feature>
<feature type="transmembrane region" description="Helical" evidence="6">
    <location>
        <begin position="50"/>
        <end position="69"/>
    </location>
</feature>
<evidence type="ECO:0000313" key="8">
    <source>
        <dbReference type="Proteomes" id="UP000250434"/>
    </source>
</evidence>
<dbReference type="Proteomes" id="UP000250434">
    <property type="component" value="Chromosome"/>
</dbReference>
<dbReference type="InterPro" id="IPR001851">
    <property type="entry name" value="ABC_transp_permease"/>
</dbReference>
<keyword evidence="8" id="KW-1185">Reference proteome</keyword>
<name>A0A344LG54_9PSEU</name>
<proteinExistence type="predicted"/>
<feature type="transmembrane region" description="Helical" evidence="6">
    <location>
        <begin position="261"/>
        <end position="287"/>
    </location>
</feature>
<evidence type="ECO:0000256" key="5">
    <source>
        <dbReference type="ARBA" id="ARBA00023136"/>
    </source>
</evidence>
<dbReference type="Pfam" id="PF02653">
    <property type="entry name" value="BPD_transp_2"/>
    <property type="match status" value="1"/>
</dbReference>
<dbReference type="GO" id="GO:0005886">
    <property type="term" value="C:plasma membrane"/>
    <property type="evidence" value="ECO:0007669"/>
    <property type="project" value="UniProtKB-SubCell"/>
</dbReference>
<feature type="transmembrane region" description="Helical" evidence="6">
    <location>
        <begin position="172"/>
        <end position="194"/>
    </location>
</feature>
<dbReference type="GO" id="GO:0022857">
    <property type="term" value="F:transmembrane transporter activity"/>
    <property type="evidence" value="ECO:0007669"/>
    <property type="project" value="InterPro"/>
</dbReference>
<dbReference type="EMBL" id="CP015163">
    <property type="protein sequence ID" value="AXB47028.1"/>
    <property type="molecule type" value="Genomic_DNA"/>
</dbReference>
<reference evidence="7 8" key="1">
    <citation type="submission" date="2016-04" db="EMBL/GenBank/DDBJ databases">
        <title>Complete genome sequence and analysis of deep-sea sediment isolate, Amycolatopsis sp. WP1.</title>
        <authorList>
            <person name="Wang H."/>
            <person name="Chen S."/>
            <person name="Wu Q."/>
        </authorList>
    </citation>
    <scope>NUCLEOTIDE SEQUENCE [LARGE SCALE GENOMIC DNA]</scope>
    <source>
        <strain evidence="7 8">WP1</strain>
    </source>
</reference>
<feature type="transmembrane region" description="Helical" evidence="6">
    <location>
        <begin position="226"/>
        <end position="249"/>
    </location>
</feature>
<feature type="transmembrane region" description="Helical" evidence="6">
    <location>
        <begin position="307"/>
        <end position="326"/>
    </location>
</feature>
<organism evidence="7 8">
    <name type="scientific">Amycolatopsis albispora</name>
    <dbReference type="NCBI Taxonomy" id="1804986"/>
    <lineage>
        <taxon>Bacteria</taxon>
        <taxon>Bacillati</taxon>
        <taxon>Actinomycetota</taxon>
        <taxon>Actinomycetes</taxon>
        <taxon>Pseudonocardiales</taxon>
        <taxon>Pseudonocardiaceae</taxon>
        <taxon>Amycolatopsis</taxon>
    </lineage>
</organism>
<evidence type="ECO:0000313" key="7">
    <source>
        <dbReference type="EMBL" id="AXB47028.1"/>
    </source>
</evidence>
<dbReference type="PANTHER" id="PTHR47089:SF1">
    <property type="entry name" value="GUANOSINE ABC TRANSPORTER PERMEASE PROTEIN NUPP"/>
    <property type="match status" value="1"/>
</dbReference>
<dbReference type="KEGG" id="aab:A4R43_35090"/>
<accession>A0A344LG54</accession>
<gene>
    <name evidence="7" type="ORF">A4R43_35090</name>
</gene>
<feature type="transmembrane region" description="Helical" evidence="6">
    <location>
        <begin position="131"/>
        <end position="152"/>
    </location>
</feature>
<evidence type="ECO:0000256" key="2">
    <source>
        <dbReference type="ARBA" id="ARBA00022475"/>
    </source>
</evidence>
<keyword evidence="2" id="KW-1003">Cell membrane</keyword>